<evidence type="ECO:0000256" key="1">
    <source>
        <dbReference type="SAM" id="Phobius"/>
    </source>
</evidence>
<evidence type="ECO:0000313" key="3">
    <source>
        <dbReference type="Proteomes" id="UP001055108"/>
    </source>
</evidence>
<keyword evidence="1" id="KW-1133">Transmembrane helix</keyword>
<comment type="caution">
    <text evidence="2">The sequence shown here is derived from an EMBL/GenBank/DDBJ whole genome shotgun (WGS) entry which is preliminary data.</text>
</comment>
<protein>
    <submittedName>
        <fullName evidence="2">Uncharacterized protein</fullName>
    </submittedName>
</protein>
<keyword evidence="1" id="KW-0812">Transmembrane</keyword>
<dbReference type="Proteomes" id="UP001055108">
    <property type="component" value="Unassembled WGS sequence"/>
</dbReference>
<accession>A0AA37HLI9</accession>
<evidence type="ECO:0000313" key="2">
    <source>
        <dbReference type="EMBL" id="GJD77368.1"/>
    </source>
</evidence>
<dbReference type="RefSeq" id="WP_238301141.1">
    <property type="nucleotide sequence ID" value="NZ_BPQM01000011.1"/>
</dbReference>
<keyword evidence="1" id="KW-0472">Membrane</keyword>
<sequence length="113" mass="12290">MTVRSNQTLALTQSGFSEAQANALATTIERTAAGAVNDLRHDLEAWHVYLAMYLLIQISIVLLVMLFVQALREPAYRAVTGFAAPQTGLMSRPSSAIHGESPVNLTRFVTSQT</sequence>
<reference evidence="2" key="2">
    <citation type="submission" date="2021-08" db="EMBL/GenBank/DDBJ databases">
        <authorList>
            <person name="Tani A."/>
            <person name="Ola A."/>
            <person name="Ogura Y."/>
            <person name="Katsura K."/>
            <person name="Hayashi T."/>
        </authorList>
    </citation>
    <scope>NUCLEOTIDE SEQUENCE</scope>
    <source>
        <strain evidence="2">NBRC 103626</strain>
    </source>
</reference>
<keyword evidence="3" id="KW-1185">Reference proteome</keyword>
<organism evidence="2 3">
    <name type="scientific">Methylobacterium gregans</name>
    <dbReference type="NCBI Taxonomy" id="374424"/>
    <lineage>
        <taxon>Bacteria</taxon>
        <taxon>Pseudomonadati</taxon>
        <taxon>Pseudomonadota</taxon>
        <taxon>Alphaproteobacteria</taxon>
        <taxon>Hyphomicrobiales</taxon>
        <taxon>Methylobacteriaceae</taxon>
        <taxon>Methylobacterium</taxon>
    </lineage>
</organism>
<name>A0AA37HLI9_9HYPH</name>
<reference evidence="2" key="1">
    <citation type="journal article" date="2016" name="Front. Microbiol.">
        <title>Genome Sequence of the Piezophilic, Mesophilic Sulfate-Reducing Bacterium Desulfovibrio indicus J2T.</title>
        <authorList>
            <person name="Cao J."/>
            <person name="Maignien L."/>
            <person name="Shao Z."/>
            <person name="Alain K."/>
            <person name="Jebbar M."/>
        </authorList>
    </citation>
    <scope>NUCLEOTIDE SEQUENCE</scope>
    <source>
        <strain evidence="2">NBRC 103626</strain>
    </source>
</reference>
<feature type="transmembrane region" description="Helical" evidence="1">
    <location>
        <begin position="46"/>
        <end position="68"/>
    </location>
</feature>
<gene>
    <name evidence="2" type="ORF">NBEOAGPD_0572</name>
</gene>
<proteinExistence type="predicted"/>
<dbReference type="EMBL" id="BPQM01000011">
    <property type="protein sequence ID" value="GJD77368.1"/>
    <property type="molecule type" value="Genomic_DNA"/>
</dbReference>
<dbReference type="AlphaFoldDB" id="A0AA37HLI9"/>